<dbReference type="SUPFAM" id="SSF50475">
    <property type="entry name" value="FMN-binding split barrel"/>
    <property type="match status" value="1"/>
</dbReference>
<feature type="region of interest" description="Disordered" evidence="1">
    <location>
        <begin position="1"/>
        <end position="24"/>
    </location>
</feature>
<proteinExistence type="predicted"/>
<protein>
    <submittedName>
        <fullName evidence="2">Uncharacterized protein</fullName>
    </submittedName>
</protein>
<dbReference type="PANTHER" id="PTHR42815:SF2">
    <property type="entry name" value="FAD-BINDING, PUTATIVE (AFU_ORTHOLOGUE AFUA_6G07600)-RELATED"/>
    <property type="match status" value="1"/>
</dbReference>
<dbReference type="AlphaFoldDB" id="A0A1C3MXB3"/>
<dbReference type="InterPro" id="IPR012349">
    <property type="entry name" value="Split_barrel_FMN-bd"/>
</dbReference>
<dbReference type="EMBL" id="LT598496">
    <property type="protein sequence ID" value="SBV24976.1"/>
    <property type="molecule type" value="Genomic_DNA"/>
</dbReference>
<evidence type="ECO:0000313" key="2">
    <source>
        <dbReference type="EMBL" id="SBV24976.1"/>
    </source>
</evidence>
<evidence type="ECO:0000256" key="1">
    <source>
        <dbReference type="SAM" id="MobiDB-lite"/>
    </source>
</evidence>
<dbReference type="Proteomes" id="UP000199393">
    <property type="component" value="Chromosome I"/>
</dbReference>
<dbReference type="RefSeq" id="WP_091588029.1">
    <property type="nucleotide sequence ID" value="NZ_JBHRWG010000002.1"/>
</dbReference>
<dbReference type="PANTHER" id="PTHR42815">
    <property type="entry name" value="FAD-BINDING, PUTATIVE (AFU_ORTHOLOGUE AFUA_6G07600)-RELATED"/>
    <property type="match status" value="1"/>
</dbReference>
<reference evidence="3" key="1">
    <citation type="submission" date="2016-06" db="EMBL/GenBank/DDBJ databases">
        <authorList>
            <person name="Varghese N."/>
        </authorList>
    </citation>
    <scope>NUCLEOTIDE SEQUENCE [LARGE SCALE GENOMIC DNA]</scope>
    <source>
        <strain evidence="3">DSM 45344</strain>
    </source>
</reference>
<organism evidence="2 3">
    <name type="scientific">Micromonospora krabiensis</name>
    <dbReference type="NCBI Taxonomy" id="307121"/>
    <lineage>
        <taxon>Bacteria</taxon>
        <taxon>Bacillati</taxon>
        <taxon>Actinomycetota</taxon>
        <taxon>Actinomycetes</taxon>
        <taxon>Micromonosporales</taxon>
        <taxon>Micromonosporaceae</taxon>
        <taxon>Micromonospora</taxon>
    </lineage>
</organism>
<evidence type="ECO:0000313" key="3">
    <source>
        <dbReference type="Proteomes" id="UP000199393"/>
    </source>
</evidence>
<keyword evidence="3" id="KW-1185">Reference proteome</keyword>
<gene>
    <name evidence="2" type="ORF">GA0070620_0443</name>
</gene>
<accession>A0A1C3MXB3</accession>
<dbReference type="Gene3D" id="2.30.110.10">
    <property type="entry name" value="Electron Transport, Fmn-binding Protein, Chain A"/>
    <property type="match status" value="1"/>
</dbReference>
<sequence length="312" mass="33950">MSPVHPGEQAVQRRAGEGGPGWGSPMFGAEIGPFADFLRHQRLVALSGADADGNLWCTVLTGDEGFVDTRDNRTIVIGALPPVGDPLRDAFTEPADVGMVALSPQTLRRVKVAGTAQRDGDRLVLRTEQVLGNCPKYLQLRTIVDEIPSLEAPRVTVGRTLTAPQQTIVRSADTFFIGTRAPGHGADANHRGGQPGFVTVLDERTITWPDYVGNSFFMSLGNMQLDARTGIVFLDWETGSTLQLSGTGRINWDPDRASRFPGARRMIEFTVARVVEIERASALRWQLHAYSRFNPPAPPTPHRSSGSDSSPR</sequence>
<dbReference type="OrthoDB" id="9786134at2"/>
<name>A0A1C3MXB3_9ACTN</name>